<gene>
    <name evidence="3" type="ORF">EDD36DRAFT_386756</name>
</gene>
<comment type="caution">
    <text evidence="3">The sequence shown here is derived from an EMBL/GenBank/DDBJ whole genome shotgun (WGS) entry which is preliminary data.</text>
</comment>
<accession>A0AAN6DQQ2</accession>
<reference evidence="3" key="1">
    <citation type="journal article" date="2022" name="bioRxiv">
        <title>Deciphering the potential niche of two novel black yeast fungi from a biological soil crust based on their genomes, phenotypes, and melanin regulation.</title>
        <authorList>
            <consortium name="DOE Joint Genome Institute"/>
            <person name="Carr E.C."/>
            <person name="Barton Q."/>
            <person name="Grambo S."/>
            <person name="Sullivan M."/>
            <person name="Renfro C.M."/>
            <person name="Kuo A."/>
            <person name="Pangilinan J."/>
            <person name="Lipzen A."/>
            <person name="Keymanesh K."/>
            <person name="Savage E."/>
            <person name="Barry K."/>
            <person name="Grigoriev I.V."/>
            <person name="Riekhof W.R."/>
            <person name="Harris S.S."/>
        </authorList>
    </citation>
    <scope>NUCLEOTIDE SEQUENCE</scope>
    <source>
        <strain evidence="3">JF 03-4F</strain>
    </source>
</reference>
<proteinExistence type="predicted"/>
<keyword evidence="4" id="KW-1185">Reference proteome</keyword>
<dbReference type="AlphaFoldDB" id="A0AAN6DQQ2"/>
<sequence>MQEQSAAPPQDEEYEYEYDETQTETFLVDLDLSSLQSNLKTNVPGAPKPVTPGKRRRSGAVAQTPEPAGPTPNPSGTPEDHSPSATEGQGTPAHDAEDSDQDALPIMTKAQILGLDTTNPIISYQDRVYSCMWTDMIGSNMFLAQPGLIDSGEILHSADDFDLIGTSRIKLVGERTNLVKKKPSASEENTIEEDEHRQPTEAPKTSNGGSLRDIRTPNPKVAAQIKRQASFLENLMDIKRRRGEGDSVRALDDEKSASNGTSELHNTTHSEFEEPNRKVDDGENEARAGLQGIYSRHGERAEELQESAQMPEGEAG</sequence>
<feature type="compositionally biased region" description="Acidic residues" evidence="1">
    <location>
        <begin position="10"/>
        <end position="22"/>
    </location>
</feature>
<feature type="domain" description="Transcription factor TFIIIC triple barrel" evidence="2">
    <location>
        <begin position="21"/>
        <end position="178"/>
    </location>
</feature>
<feature type="compositionally biased region" description="Basic and acidic residues" evidence="1">
    <location>
        <begin position="266"/>
        <end position="286"/>
    </location>
</feature>
<evidence type="ECO:0000256" key="1">
    <source>
        <dbReference type="SAM" id="MobiDB-lite"/>
    </source>
</evidence>
<feature type="region of interest" description="Disordered" evidence="1">
    <location>
        <begin position="241"/>
        <end position="316"/>
    </location>
</feature>
<dbReference type="Gene3D" id="2.60.40.4370">
    <property type="match status" value="1"/>
</dbReference>
<evidence type="ECO:0000313" key="3">
    <source>
        <dbReference type="EMBL" id="KAI1609723.1"/>
    </source>
</evidence>
<dbReference type="Pfam" id="PF10419">
    <property type="entry name" value="TFIIIC_sub6"/>
    <property type="match status" value="1"/>
</dbReference>
<dbReference type="Proteomes" id="UP001203852">
    <property type="component" value="Unassembled WGS sequence"/>
</dbReference>
<feature type="compositionally biased region" description="Basic and acidic residues" evidence="1">
    <location>
        <begin position="243"/>
        <end position="256"/>
    </location>
</feature>
<feature type="region of interest" description="Disordered" evidence="1">
    <location>
        <begin position="179"/>
        <end position="218"/>
    </location>
</feature>
<feature type="region of interest" description="Disordered" evidence="1">
    <location>
        <begin position="36"/>
        <end position="99"/>
    </location>
</feature>
<name>A0AAN6DQQ2_9EURO</name>
<evidence type="ECO:0000313" key="4">
    <source>
        <dbReference type="Proteomes" id="UP001203852"/>
    </source>
</evidence>
<protein>
    <recommendedName>
        <fullName evidence="2">Transcription factor TFIIIC triple barrel domain-containing protein</fullName>
    </recommendedName>
</protein>
<dbReference type="EMBL" id="MU404359">
    <property type="protein sequence ID" value="KAI1609723.1"/>
    <property type="molecule type" value="Genomic_DNA"/>
</dbReference>
<evidence type="ECO:0000259" key="2">
    <source>
        <dbReference type="Pfam" id="PF10419"/>
    </source>
</evidence>
<organism evidence="3 4">
    <name type="scientific">Exophiala viscosa</name>
    <dbReference type="NCBI Taxonomy" id="2486360"/>
    <lineage>
        <taxon>Eukaryota</taxon>
        <taxon>Fungi</taxon>
        <taxon>Dikarya</taxon>
        <taxon>Ascomycota</taxon>
        <taxon>Pezizomycotina</taxon>
        <taxon>Eurotiomycetes</taxon>
        <taxon>Chaetothyriomycetidae</taxon>
        <taxon>Chaetothyriales</taxon>
        <taxon>Herpotrichiellaceae</taxon>
        <taxon>Exophiala</taxon>
    </lineage>
</organism>
<feature type="region of interest" description="Disordered" evidence="1">
    <location>
        <begin position="1"/>
        <end position="23"/>
    </location>
</feature>
<dbReference type="InterPro" id="IPR019481">
    <property type="entry name" value="TFIIIC_triple_barrel"/>
</dbReference>